<keyword evidence="6" id="KW-1185">Reference proteome</keyword>
<comment type="similarity">
    <text evidence="1">Belongs to the 'phage' integrase family.</text>
</comment>
<accession>K0KE24</accession>
<dbReference type="RefSeq" id="WP_015104902.1">
    <property type="nucleotide sequence ID" value="NC_019673.1"/>
</dbReference>
<dbReference type="GO" id="GO:0003677">
    <property type="term" value="F:DNA binding"/>
    <property type="evidence" value="ECO:0007669"/>
    <property type="project" value="UniProtKB-KW"/>
</dbReference>
<dbReference type="PANTHER" id="PTHR30349">
    <property type="entry name" value="PHAGE INTEGRASE-RELATED"/>
    <property type="match status" value="1"/>
</dbReference>
<evidence type="ECO:0000256" key="2">
    <source>
        <dbReference type="ARBA" id="ARBA00023125"/>
    </source>
</evidence>
<dbReference type="InterPro" id="IPR010998">
    <property type="entry name" value="Integrase_recombinase_N"/>
</dbReference>
<feature type="domain" description="Tyr recombinase" evidence="4">
    <location>
        <begin position="116"/>
        <end position="324"/>
    </location>
</feature>
<dbReference type="OrthoDB" id="1822491at2"/>
<dbReference type="KEGG" id="sesp:BN6_75680"/>
<dbReference type="InterPro" id="IPR013762">
    <property type="entry name" value="Integrase-like_cat_sf"/>
</dbReference>
<keyword evidence="3" id="KW-0233">DNA recombination</keyword>
<evidence type="ECO:0000259" key="4">
    <source>
        <dbReference type="PROSITE" id="PS51898"/>
    </source>
</evidence>
<dbReference type="Gene3D" id="1.10.150.130">
    <property type="match status" value="1"/>
</dbReference>
<protein>
    <submittedName>
        <fullName evidence="5">Phage integrase</fullName>
    </submittedName>
</protein>
<dbReference type="Proteomes" id="UP000006281">
    <property type="component" value="Chromosome"/>
</dbReference>
<evidence type="ECO:0000256" key="3">
    <source>
        <dbReference type="ARBA" id="ARBA00023172"/>
    </source>
</evidence>
<dbReference type="PROSITE" id="PS51898">
    <property type="entry name" value="TYR_RECOMBINASE"/>
    <property type="match status" value="1"/>
</dbReference>
<dbReference type="PANTHER" id="PTHR30349:SF64">
    <property type="entry name" value="PROPHAGE INTEGRASE INTD-RELATED"/>
    <property type="match status" value="1"/>
</dbReference>
<proteinExistence type="inferred from homology"/>
<dbReference type="InterPro" id="IPR011010">
    <property type="entry name" value="DNA_brk_join_enz"/>
</dbReference>
<dbReference type="SUPFAM" id="SSF56349">
    <property type="entry name" value="DNA breaking-rejoining enzymes"/>
    <property type="match status" value="1"/>
</dbReference>
<dbReference type="eggNOG" id="COG0582">
    <property type="taxonomic scope" value="Bacteria"/>
</dbReference>
<dbReference type="CDD" id="cd01189">
    <property type="entry name" value="INT_ICEBs1_C_like"/>
    <property type="match status" value="1"/>
</dbReference>
<dbReference type="Gene3D" id="1.10.443.10">
    <property type="entry name" value="Intergrase catalytic core"/>
    <property type="match status" value="1"/>
</dbReference>
<dbReference type="BioCyc" id="SESP1179773:BN6_RS36565-MONOMER"/>
<dbReference type="InterPro" id="IPR002104">
    <property type="entry name" value="Integrase_catalytic"/>
</dbReference>
<keyword evidence="2" id="KW-0238">DNA-binding</keyword>
<organism evidence="5 6">
    <name type="scientific">Saccharothrix espanaensis (strain ATCC 51144 / DSM 44229 / JCM 9112 / NBRC 15066 / NRRL 15764)</name>
    <dbReference type="NCBI Taxonomy" id="1179773"/>
    <lineage>
        <taxon>Bacteria</taxon>
        <taxon>Bacillati</taxon>
        <taxon>Actinomycetota</taxon>
        <taxon>Actinomycetes</taxon>
        <taxon>Pseudonocardiales</taxon>
        <taxon>Pseudonocardiaceae</taxon>
        <taxon>Saccharothrix</taxon>
    </lineage>
</organism>
<dbReference type="InterPro" id="IPR050090">
    <property type="entry name" value="Tyrosine_recombinase_XerCD"/>
</dbReference>
<dbReference type="GO" id="GO:0006310">
    <property type="term" value="P:DNA recombination"/>
    <property type="evidence" value="ECO:0007669"/>
    <property type="project" value="UniProtKB-KW"/>
</dbReference>
<dbReference type="AlphaFoldDB" id="K0KE24"/>
<dbReference type="GO" id="GO:0015074">
    <property type="term" value="P:DNA integration"/>
    <property type="evidence" value="ECO:0007669"/>
    <property type="project" value="InterPro"/>
</dbReference>
<evidence type="ECO:0000256" key="1">
    <source>
        <dbReference type="ARBA" id="ARBA00008857"/>
    </source>
</evidence>
<dbReference type="Pfam" id="PF00589">
    <property type="entry name" value="Phage_integrase"/>
    <property type="match status" value="1"/>
</dbReference>
<sequence>MDPRAKSPIDDDVTVEVFGTKWLADLDVDEASREVMEMRFRKNIFPHLGERAVTAVKASDIRSWDSRLRRANLSDQYRHTLFKNLSALLNAAVDDELIRKNPCSGKSVKMPKAPKNKVVPWTEDQVWAVQQGLPKRFRVLTDLGAGLGLRQGECIALAVDDLNRESGRVSVCRQIKTVRSQPVFDLPKYDSVREVPLPEPVLEAIDRHMRDFPPVEITLPWAVPGGKLVTARVIVTSMRGLSIRANDFDRNYWKQALQAANMPHGRYENGMHDLRHFFASVLLDQGESIKAVAEWLGHADASFTLRTYTHLMPSSDQRTRGVIDGVYSRRDQ</sequence>
<dbReference type="STRING" id="1179773.BN6_75680"/>
<dbReference type="HOGENOM" id="CLU_027562_17_5_11"/>
<reference evidence="5 6" key="1">
    <citation type="journal article" date="2012" name="BMC Genomics">
        <title>Complete genome sequence of Saccharothrix espanaensis DSM 44229T and comparison to the other completely sequenced Pseudonocardiaceae.</title>
        <authorList>
            <person name="Strobel T."/>
            <person name="Al-Dilaimi A."/>
            <person name="Blom J."/>
            <person name="Gessner A."/>
            <person name="Kalinowski J."/>
            <person name="Luzhetska M."/>
            <person name="Puhler A."/>
            <person name="Szczepanowski R."/>
            <person name="Bechthold A."/>
            <person name="Ruckert C."/>
        </authorList>
    </citation>
    <scope>NUCLEOTIDE SEQUENCE [LARGE SCALE GENOMIC DNA]</scope>
    <source>
        <strain evidence="6">ATCC 51144 / DSM 44229 / JCM 9112 / NBRC 15066 / NRRL 15764</strain>
    </source>
</reference>
<evidence type="ECO:0000313" key="5">
    <source>
        <dbReference type="EMBL" id="CCH34793.1"/>
    </source>
</evidence>
<dbReference type="EMBL" id="HE804045">
    <property type="protein sequence ID" value="CCH34793.1"/>
    <property type="molecule type" value="Genomic_DNA"/>
</dbReference>
<name>K0KE24_SACES</name>
<gene>
    <name evidence="5" type="ordered locus">BN6_75680</name>
</gene>
<evidence type="ECO:0000313" key="6">
    <source>
        <dbReference type="Proteomes" id="UP000006281"/>
    </source>
</evidence>
<dbReference type="PATRIC" id="fig|1179773.3.peg.7640"/>